<dbReference type="Proteomes" id="UP000248349">
    <property type="component" value="Unassembled WGS sequence"/>
</dbReference>
<gene>
    <name evidence="1" type="ORF">BP01DRAFT_232160</name>
</gene>
<sequence length="516" mass="58892">MPDPASLPLELFDEILLFAMNGSMSSNPMEILRVSRAWHAVAIRHLYESYYFAPITEEPDESENLVQFLGAVSKEKYGDLVRRLCIKLLGVDMLPKNVVAHLRESFKLWAQQAGLPNWKVDLYEGSPKFDVPSLVPLILTRVRNLRIAYLRLEHDSYYFSHALHAAVDPRNSSPFRAFQHLEKLQIGCHPGRGTPLAKFDFRVEDVWPLFHLPALKILALDGLEARGAARLLQEKRGQSPIENLNIAISGSLSRMTMSDVETILQQPKSLKRLKIQFRQLPATYDGFVHGLWRSLVRYRDRLESLVIETIYAAWDDWDESKRPLQPYPCSPLATFPVLKQLAISADYIVRNHGGCPHGGVSDLSLRGHLPPNLEAFMITDCSRALVLEGRLDPLLAHFVEETTGMVKHITIEGATIGSTAWDPIDFPLTERACMRTGIQFDFHAYYDPHRVMIIHNPRWSPLVGTPDFRSDVRPAFYEEMASACRCLRSVDNFDLLEEVYERIAWRHLERPGLHLP</sequence>
<proteinExistence type="predicted"/>
<evidence type="ECO:0000313" key="1">
    <source>
        <dbReference type="EMBL" id="PYH40164.1"/>
    </source>
</evidence>
<reference evidence="1 2" key="1">
    <citation type="submission" date="2016-12" db="EMBL/GenBank/DDBJ databases">
        <title>The genomes of Aspergillus section Nigri reveals drivers in fungal speciation.</title>
        <authorList>
            <consortium name="DOE Joint Genome Institute"/>
            <person name="Vesth T.C."/>
            <person name="Nybo J."/>
            <person name="Theobald S."/>
            <person name="Brandl J."/>
            <person name="Frisvad J.C."/>
            <person name="Nielsen K.F."/>
            <person name="Lyhne E.K."/>
            <person name="Kogle M.E."/>
            <person name="Kuo A."/>
            <person name="Riley R."/>
            <person name="Clum A."/>
            <person name="Nolan M."/>
            <person name="Lipzen A."/>
            <person name="Salamov A."/>
            <person name="Henrissat B."/>
            <person name="Wiebenga A."/>
            <person name="De Vries R.P."/>
            <person name="Grigoriev I.V."/>
            <person name="Mortensen U.H."/>
            <person name="Andersen M.R."/>
            <person name="Baker S.E."/>
        </authorList>
    </citation>
    <scope>NUCLEOTIDE SEQUENCE [LARGE SCALE GENOMIC DNA]</scope>
    <source>
        <strain evidence="1 2">JOP 1030-1</strain>
    </source>
</reference>
<dbReference type="OrthoDB" id="5402033at2759"/>
<organism evidence="1 2">
    <name type="scientific">Aspergillus saccharolyticus JOP 1030-1</name>
    <dbReference type="NCBI Taxonomy" id="1450539"/>
    <lineage>
        <taxon>Eukaryota</taxon>
        <taxon>Fungi</taxon>
        <taxon>Dikarya</taxon>
        <taxon>Ascomycota</taxon>
        <taxon>Pezizomycotina</taxon>
        <taxon>Eurotiomycetes</taxon>
        <taxon>Eurotiomycetidae</taxon>
        <taxon>Eurotiales</taxon>
        <taxon>Aspergillaceae</taxon>
        <taxon>Aspergillus</taxon>
        <taxon>Aspergillus subgen. Circumdati</taxon>
    </lineage>
</organism>
<dbReference type="GeneID" id="37072440"/>
<keyword evidence="2" id="KW-1185">Reference proteome</keyword>
<dbReference type="RefSeq" id="XP_025426146.1">
    <property type="nucleotide sequence ID" value="XM_025571212.1"/>
</dbReference>
<evidence type="ECO:0008006" key="3">
    <source>
        <dbReference type="Google" id="ProtNLM"/>
    </source>
</evidence>
<dbReference type="STRING" id="1450539.A0A318Z1A5"/>
<dbReference type="AlphaFoldDB" id="A0A318Z1A5"/>
<evidence type="ECO:0000313" key="2">
    <source>
        <dbReference type="Proteomes" id="UP000248349"/>
    </source>
</evidence>
<accession>A0A318Z1A5</accession>
<protein>
    <recommendedName>
        <fullName evidence="3">F-box domain-containing protein</fullName>
    </recommendedName>
</protein>
<name>A0A318Z1A5_9EURO</name>
<dbReference type="EMBL" id="KZ821297">
    <property type="protein sequence ID" value="PYH40164.1"/>
    <property type="molecule type" value="Genomic_DNA"/>
</dbReference>